<proteinExistence type="predicted"/>
<feature type="domain" description="DUF6534" evidence="2">
    <location>
        <begin position="181"/>
        <end position="268"/>
    </location>
</feature>
<feature type="transmembrane region" description="Helical" evidence="1">
    <location>
        <begin position="173"/>
        <end position="195"/>
    </location>
</feature>
<evidence type="ECO:0000313" key="3">
    <source>
        <dbReference type="EMBL" id="KZV90700.1"/>
    </source>
</evidence>
<sequence length="345" mass="37969">MAPYVPLPDMTPLPEQVYLATVVQDLLAGCFIGTLLAMTLYGISLQQMHHYFRTYKQDPAWTKLTVLSVLLIETAMVILDIYFLYMSLISQFGFVKTVISGGGVFAANRALTGATATIVQIFFAWRVYVLSRQYIVPAVIVLLSFVGFGGCLALTVVLAHSRYDAYDMFEREAYIWAVSTVAADVVITTAMVWTLSRRKTGYQGSDDQVDKIIKLTLQTGALCTTWAIIDLALFAAMGRRNSGHLAFQVTIPKLYALSLMATLNSRKSPSAAAVIPRSSLTHRDAPIASVALNNARNRSLVTESADSTSIRDQDMEEISLDAVNPFAGEKRGRDSFQQPLTLRKA</sequence>
<dbReference type="InterPro" id="IPR045339">
    <property type="entry name" value="DUF6534"/>
</dbReference>
<dbReference type="STRING" id="1314781.A0A165GLH4"/>
<dbReference type="PANTHER" id="PTHR40465:SF1">
    <property type="entry name" value="DUF6534 DOMAIN-CONTAINING PROTEIN"/>
    <property type="match status" value="1"/>
</dbReference>
<dbReference type="AlphaFoldDB" id="A0A165GLH4"/>
<keyword evidence="1" id="KW-0472">Membrane</keyword>
<keyword evidence="4" id="KW-1185">Reference proteome</keyword>
<gene>
    <name evidence="3" type="ORF">EXIGLDRAFT_837636</name>
</gene>
<organism evidence="3 4">
    <name type="scientific">Exidia glandulosa HHB12029</name>
    <dbReference type="NCBI Taxonomy" id="1314781"/>
    <lineage>
        <taxon>Eukaryota</taxon>
        <taxon>Fungi</taxon>
        <taxon>Dikarya</taxon>
        <taxon>Basidiomycota</taxon>
        <taxon>Agaricomycotina</taxon>
        <taxon>Agaricomycetes</taxon>
        <taxon>Auriculariales</taxon>
        <taxon>Exidiaceae</taxon>
        <taxon>Exidia</taxon>
    </lineage>
</organism>
<dbReference type="PANTHER" id="PTHR40465">
    <property type="entry name" value="CHROMOSOME 1, WHOLE GENOME SHOTGUN SEQUENCE"/>
    <property type="match status" value="1"/>
</dbReference>
<dbReference type="Proteomes" id="UP000077266">
    <property type="component" value="Unassembled WGS sequence"/>
</dbReference>
<evidence type="ECO:0000259" key="2">
    <source>
        <dbReference type="Pfam" id="PF20152"/>
    </source>
</evidence>
<keyword evidence="1" id="KW-1133">Transmembrane helix</keyword>
<evidence type="ECO:0000256" key="1">
    <source>
        <dbReference type="SAM" id="Phobius"/>
    </source>
</evidence>
<accession>A0A165GLH4</accession>
<dbReference type="EMBL" id="KV426043">
    <property type="protein sequence ID" value="KZV90700.1"/>
    <property type="molecule type" value="Genomic_DNA"/>
</dbReference>
<reference evidence="3 4" key="1">
    <citation type="journal article" date="2016" name="Mol. Biol. Evol.">
        <title>Comparative Genomics of Early-Diverging Mushroom-Forming Fungi Provides Insights into the Origins of Lignocellulose Decay Capabilities.</title>
        <authorList>
            <person name="Nagy L.G."/>
            <person name="Riley R."/>
            <person name="Tritt A."/>
            <person name="Adam C."/>
            <person name="Daum C."/>
            <person name="Floudas D."/>
            <person name="Sun H."/>
            <person name="Yadav J.S."/>
            <person name="Pangilinan J."/>
            <person name="Larsson K.H."/>
            <person name="Matsuura K."/>
            <person name="Barry K."/>
            <person name="Labutti K."/>
            <person name="Kuo R."/>
            <person name="Ohm R.A."/>
            <person name="Bhattacharya S.S."/>
            <person name="Shirouzu T."/>
            <person name="Yoshinaga Y."/>
            <person name="Martin F.M."/>
            <person name="Grigoriev I.V."/>
            <person name="Hibbett D.S."/>
        </authorList>
    </citation>
    <scope>NUCLEOTIDE SEQUENCE [LARGE SCALE GENOMIC DNA]</scope>
    <source>
        <strain evidence="3 4">HHB12029</strain>
    </source>
</reference>
<name>A0A165GLH4_EXIGL</name>
<keyword evidence="1" id="KW-0812">Transmembrane</keyword>
<feature type="transmembrane region" description="Helical" evidence="1">
    <location>
        <begin position="17"/>
        <end position="43"/>
    </location>
</feature>
<evidence type="ECO:0000313" key="4">
    <source>
        <dbReference type="Proteomes" id="UP000077266"/>
    </source>
</evidence>
<dbReference type="InParanoid" id="A0A165GLH4"/>
<dbReference type="Pfam" id="PF20152">
    <property type="entry name" value="DUF6534"/>
    <property type="match status" value="1"/>
</dbReference>
<feature type="transmembrane region" description="Helical" evidence="1">
    <location>
        <begin position="215"/>
        <end position="237"/>
    </location>
</feature>
<feature type="transmembrane region" description="Helical" evidence="1">
    <location>
        <begin position="105"/>
        <end position="128"/>
    </location>
</feature>
<protein>
    <recommendedName>
        <fullName evidence="2">DUF6534 domain-containing protein</fullName>
    </recommendedName>
</protein>
<dbReference type="OrthoDB" id="3183258at2759"/>
<feature type="transmembrane region" description="Helical" evidence="1">
    <location>
        <begin position="64"/>
        <end position="85"/>
    </location>
</feature>
<feature type="transmembrane region" description="Helical" evidence="1">
    <location>
        <begin position="135"/>
        <end position="161"/>
    </location>
</feature>